<name>A0AAJ6APC1_9MICC</name>
<dbReference type="Gene3D" id="3.40.50.1820">
    <property type="entry name" value="alpha/beta hydrolase"/>
    <property type="match status" value="1"/>
</dbReference>
<protein>
    <submittedName>
        <fullName evidence="2">Alpha/beta hydrolase</fullName>
    </submittedName>
</protein>
<dbReference type="InterPro" id="IPR029058">
    <property type="entry name" value="AB_hydrolase_fold"/>
</dbReference>
<evidence type="ECO:0000313" key="2">
    <source>
        <dbReference type="EMBL" id="WGH93761.1"/>
    </source>
</evidence>
<dbReference type="AlphaFoldDB" id="A0AAJ6APC1"/>
<dbReference type="RefSeq" id="WP_136089493.1">
    <property type="nucleotide sequence ID" value="NZ_CP122562.1"/>
</dbReference>
<accession>A0AAJ6APC1</accession>
<proteinExistence type="predicted"/>
<reference evidence="2 3" key="1">
    <citation type="submission" date="2023-03" db="EMBL/GenBank/DDBJ databases">
        <title>Complete genome sequences of several Auritidibacter ignavus strains isolated from ear infections.</title>
        <authorList>
            <person name="Baehr T."/>
            <person name="Baumhoegger A.M."/>
        </authorList>
    </citation>
    <scope>NUCLEOTIDE SEQUENCE [LARGE SCALE GENOMIC DNA]</scope>
    <source>
        <strain evidence="2 3">BABAE-6</strain>
    </source>
</reference>
<dbReference type="InterPro" id="IPR022742">
    <property type="entry name" value="Hydrolase_4"/>
</dbReference>
<dbReference type="Pfam" id="PF12146">
    <property type="entry name" value="Hydrolase_4"/>
    <property type="match status" value="1"/>
</dbReference>
<sequence>MSEQPIHPAPDQLPDYLTDTAPGVWEPDIMRGFQRLSLPLGYDDQGPVSATLVRRAPADVDWSLPVPGRNCSAEPDTIPVLSVHGWSDYFFNADEAEAFEQAGYRFYALDLRKYGRSLRSYQTPGFIDSLSNYDDEIRAGLAVLDRLHPGQQPVLLGHSTGALTLSLWTQRHPGRIRALIMNSPWLELQGNSWVRGMAQAVVEPLSKISPNSMVNLPHTDSYWQSLSAQAHGEWNLHPLWRPRYSFRVPRTWLIAVLTGHRLVASGLEIREPILVLTSRDTKFTMKYQPEVQRADAVIDVKVTADRAAHLGRTMTLVKITDALHDVFASAPEVRREALTVATTWLEWALGWPDV</sequence>
<keyword evidence="2" id="KW-0378">Hydrolase</keyword>
<dbReference type="GO" id="GO:0016787">
    <property type="term" value="F:hydrolase activity"/>
    <property type="evidence" value="ECO:0007669"/>
    <property type="project" value="UniProtKB-KW"/>
</dbReference>
<evidence type="ECO:0000259" key="1">
    <source>
        <dbReference type="Pfam" id="PF12146"/>
    </source>
</evidence>
<dbReference type="EMBL" id="CP122566">
    <property type="protein sequence ID" value="WGH93761.1"/>
    <property type="molecule type" value="Genomic_DNA"/>
</dbReference>
<dbReference type="Proteomes" id="UP001224674">
    <property type="component" value="Chromosome"/>
</dbReference>
<feature type="domain" description="Serine aminopeptidase S33" evidence="1">
    <location>
        <begin position="80"/>
        <end position="282"/>
    </location>
</feature>
<evidence type="ECO:0000313" key="3">
    <source>
        <dbReference type="Proteomes" id="UP001224674"/>
    </source>
</evidence>
<gene>
    <name evidence="2" type="ORF">QDX21_02885</name>
</gene>
<dbReference type="SUPFAM" id="SSF53474">
    <property type="entry name" value="alpha/beta-Hydrolases"/>
    <property type="match status" value="1"/>
</dbReference>
<keyword evidence="3" id="KW-1185">Reference proteome</keyword>
<organism evidence="2 3">
    <name type="scientific">Auritidibacter ignavus</name>
    <dbReference type="NCBI Taxonomy" id="678932"/>
    <lineage>
        <taxon>Bacteria</taxon>
        <taxon>Bacillati</taxon>
        <taxon>Actinomycetota</taxon>
        <taxon>Actinomycetes</taxon>
        <taxon>Micrococcales</taxon>
        <taxon>Micrococcaceae</taxon>
        <taxon>Auritidibacter</taxon>
    </lineage>
</organism>